<evidence type="ECO:0000313" key="4">
    <source>
        <dbReference type="Proteomes" id="UP001605036"/>
    </source>
</evidence>
<evidence type="ECO:0000256" key="1">
    <source>
        <dbReference type="SAM" id="MobiDB-lite"/>
    </source>
</evidence>
<dbReference type="AlphaFoldDB" id="A0ABD1YIU8"/>
<protein>
    <submittedName>
        <fullName evidence="3">Uncharacterized protein</fullName>
    </submittedName>
</protein>
<reference evidence="3 4" key="1">
    <citation type="submission" date="2024-09" db="EMBL/GenBank/DDBJ databases">
        <title>Chromosome-scale assembly of Riccia fluitans.</title>
        <authorList>
            <person name="Paukszto L."/>
            <person name="Sawicki J."/>
            <person name="Karawczyk K."/>
            <person name="Piernik-Szablinska J."/>
            <person name="Szczecinska M."/>
            <person name="Mazdziarz M."/>
        </authorList>
    </citation>
    <scope>NUCLEOTIDE SEQUENCE [LARGE SCALE GENOMIC DNA]</scope>
    <source>
        <strain evidence="3">Rf_01</strain>
        <tissue evidence="3">Aerial parts of the thallus</tissue>
    </source>
</reference>
<keyword evidence="2" id="KW-1133">Transmembrane helix</keyword>
<evidence type="ECO:0000256" key="2">
    <source>
        <dbReference type="SAM" id="Phobius"/>
    </source>
</evidence>
<proteinExistence type="predicted"/>
<feature type="transmembrane region" description="Helical" evidence="2">
    <location>
        <begin position="116"/>
        <end position="140"/>
    </location>
</feature>
<sequence length="167" mass="17897">MCHIVADKNRPLVVSSLKALAFVLRIKREKTPTTEEEGDYLTNSEKKIRVIAAVVDKSGRRSKQEGLGVDLGVEEEERKRQSKGGVGRGGGRRVQRGFRILRLISGNERGAARGRLGFSVTSVFLVVSAVGFVSVIVVLATHGCSGLETGILCSAQGEGIDRSGDMS</sequence>
<organism evidence="3 4">
    <name type="scientific">Riccia fluitans</name>
    <dbReference type="NCBI Taxonomy" id="41844"/>
    <lineage>
        <taxon>Eukaryota</taxon>
        <taxon>Viridiplantae</taxon>
        <taxon>Streptophyta</taxon>
        <taxon>Embryophyta</taxon>
        <taxon>Marchantiophyta</taxon>
        <taxon>Marchantiopsida</taxon>
        <taxon>Marchantiidae</taxon>
        <taxon>Marchantiales</taxon>
        <taxon>Ricciaceae</taxon>
        <taxon>Riccia</taxon>
    </lineage>
</organism>
<name>A0ABD1YIU8_9MARC</name>
<keyword evidence="4" id="KW-1185">Reference proteome</keyword>
<dbReference type="EMBL" id="JBHFFA010000004">
    <property type="protein sequence ID" value="KAL2630709.1"/>
    <property type="molecule type" value="Genomic_DNA"/>
</dbReference>
<dbReference type="Proteomes" id="UP001605036">
    <property type="component" value="Unassembled WGS sequence"/>
</dbReference>
<evidence type="ECO:0000313" key="3">
    <source>
        <dbReference type="EMBL" id="KAL2630709.1"/>
    </source>
</evidence>
<keyword evidence="2" id="KW-0472">Membrane</keyword>
<accession>A0ABD1YIU8</accession>
<keyword evidence="2" id="KW-0812">Transmembrane</keyword>
<feature type="region of interest" description="Disordered" evidence="1">
    <location>
        <begin position="65"/>
        <end position="91"/>
    </location>
</feature>
<comment type="caution">
    <text evidence="3">The sequence shown here is derived from an EMBL/GenBank/DDBJ whole genome shotgun (WGS) entry which is preliminary data.</text>
</comment>
<gene>
    <name evidence="3" type="ORF">R1flu_015395</name>
</gene>